<evidence type="ECO:0000313" key="5">
    <source>
        <dbReference type="Proteomes" id="UP000462152"/>
    </source>
</evidence>
<dbReference type="Pfam" id="PF07687">
    <property type="entry name" value="M20_dimer"/>
    <property type="match status" value="1"/>
</dbReference>
<dbReference type="GO" id="GO:0046872">
    <property type="term" value="F:metal ion binding"/>
    <property type="evidence" value="ECO:0007669"/>
    <property type="project" value="UniProtKB-KW"/>
</dbReference>
<dbReference type="SUPFAM" id="SSF55031">
    <property type="entry name" value="Bacterial exopeptidase dimerisation domain"/>
    <property type="match status" value="1"/>
</dbReference>
<dbReference type="PIRSF" id="PIRSF005962">
    <property type="entry name" value="Pept_M20D_amidohydro"/>
    <property type="match status" value="1"/>
</dbReference>
<dbReference type="SUPFAM" id="SSF53187">
    <property type="entry name" value="Zn-dependent exopeptidases"/>
    <property type="match status" value="1"/>
</dbReference>
<dbReference type="InterPro" id="IPR002933">
    <property type="entry name" value="Peptidase_M20"/>
</dbReference>
<dbReference type="Gene3D" id="3.30.70.360">
    <property type="match status" value="1"/>
</dbReference>
<evidence type="ECO:0000259" key="3">
    <source>
        <dbReference type="Pfam" id="PF07687"/>
    </source>
</evidence>
<feature type="binding site" evidence="2">
    <location>
        <position position="356"/>
    </location>
    <ligand>
        <name>Mn(2+)</name>
        <dbReference type="ChEBI" id="CHEBI:29035"/>
        <label>2</label>
    </ligand>
</feature>
<evidence type="ECO:0000256" key="1">
    <source>
        <dbReference type="ARBA" id="ARBA00022801"/>
    </source>
</evidence>
<comment type="cofactor">
    <cofactor evidence="2">
        <name>Mn(2+)</name>
        <dbReference type="ChEBI" id="CHEBI:29035"/>
    </cofactor>
    <text evidence="2">The Mn(2+) ion enhances activity.</text>
</comment>
<keyword evidence="2" id="KW-0464">Manganese</keyword>
<feature type="binding site" evidence="2">
    <location>
        <position position="164"/>
    </location>
    <ligand>
        <name>Mn(2+)</name>
        <dbReference type="ChEBI" id="CHEBI:29035"/>
        <label>2</label>
    </ligand>
</feature>
<dbReference type="InterPro" id="IPR011650">
    <property type="entry name" value="Peptidase_M20_dimer"/>
</dbReference>
<dbReference type="Pfam" id="PF01546">
    <property type="entry name" value="Peptidase_M20"/>
    <property type="match status" value="1"/>
</dbReference>
<evidence type="ECO:0000313" key="4">
    <source>
        <dbReference type="EMBL" id="MUN54487.1"/>
    </source>
</evidence>
<dbReference type="FunFam" id="3.30.70.360:FF:000001">
    <property type="entry name" value="N-acetyldiaminopimelate deacetylase"/>
    <property type="match status" value="1"/>
</dbReference>
<protein>
    <submittedName>
        <fullName evidence="4">Amidohydrolase</fullName>
    </submittedName>
</protein>
<gene>
    <name evidence="4" type="ORF">GMA10_04550</name>
</gene>
<dbReference type="NCBIfam" id="TIGR01891">
    <property type="entry name" value="amidohydrolases"/>
    <property type="match status" value="1"/>
</dbReference>
<feature type="binding site" evidence="2">
    <location>
        <position position="137"/>
    </location>
    <ligand>
        <name>Mn(2+)</name>
        <dbReference type="ChEBI" id="CHEBI:29035"/>
        <label>2</label>
    </ligand>
</feature>
<dbReference type="AlphaFoldDB" id="A0A7K1LH15"/>
<organism evidence="4 5">
    <name type="scientific">Rothia koreensis</name>
    <dbReference type="NCBI Taxonomy" id="592378"/>
    <lineage>
        <taxon>Bacteria</taxon>
        <taxon>Bacillati</taxon>
        <taxon>Actinomycetota</taxon>
        <taxon>Actinomycetes</taxon>
        <taxon>Micrococcales</taxon>
        <taxon>Micrococcaceae</taxon>
        <taxon>Rothia</taxon>
    </lineage>
</organism>
<dbReference type="GO" id="GO:0050118">
    <property type="term" value="F:N-acetyldiaminopimelate deacetylase activity"/>
    <property type="evidence" value="ECO:0007669"/>
    <property type="project" value="UniProtKB-ARBA"/>
</dbReference>
<feature type="binding site" evidence="2">
    <location>
        <position position="105"/>
    </location>
    <ligand>
        <name>Mn(2+)</name>
        <dbReference type="ChEBI" id="CHEBI:29035"/>
        <label>2</label>
    </ligand>
</feature>
<sequence length="387" mass="40473">MNENRLWEALDAHMPAARELRRTLHRVPEVSGKEAGTRDTVLKHLDGVVDPESVMHLAGTGAVCRVGGSGPAVGLRAELDALPVVEETEASWRSENLGAMHACGHDVHMAALVAVMSAVRDAGAPWPALAVLQPREETYPSGAEDIADSGVLTDQQCGAMIGTHVQSTLDAGHVSCTPGGVNAAADEFHMTIRGTPGHAAYPHLTNDSLFAASQVVVGLQSVVSRLVDPMSPAVLGVSSFAAGEAANVVPGEATVSGTLRSLDERTRQQLRQKVCDIANGIAEVHGCTADVRITAGEPVLFNDPAVTESAHEVLVNRGFSVVEDMRSLGADDFAFYAESLPSLMLFVGTGTSESLHSSTFLPDDDDLRNVARAMMAGYIGAGGILSA</sequence>
<keyword evidence="5" id="KW-1185">Reference proteome</keyword>
<keyword evidence="2" id="KW-0479">Metal-binding</keyword>
<name>A0A7K1LH15_9MICC</name>
<proteinExistence type="predicted"/>
<dbReference type="PANTHER" id="PTHR11014">
    <property type="entry name" value="PEPTIDASE M20 FAMILY MEMBER"/>
    <property type="match status" value="1"/>
</dbReference>
<dbReference type="RefSeq" id="WP_129315186.1">
    <property type="nucleotide sequence ID" value="NZ_NOIQ01000004.1"/>
</dbReference>
<dbReference type="OrthoDB" id="9777385at2"/>
<accession>A0A7K1LH15</accession>
<dbReference type="InterPro" id="IPR017439">
    <property type="entry name" value="Amidohydrolase"/>
</dbReference>
<feature type="domain" description="Peptidase M20 dimerisation" evidence="3">
    <location>
        <begin position="187"/>
        <end position="280"/>
    </location>
</feature>
<feature type="binding site" evidence="2">
    <location>
        <position position="103"/>
    </location>
    <ligand>
        <name>Mn(2+)</name>
        <dbReference type="ChEBI" id="CHEBI:29035"/>
        <label>2</label>
    </ligand>
</feature>
<dbReference type="PANTHER" id="PTHR11014:SF63">
    <property type="entry name" value="METALLOPEPTIDASE, PUTATIVE (AFU_ORTHOLOGUE AFUA_6G09600)-RELATED"/>
    <property type="match status" value="1"/>
</dbReference>
<dbReference type="GO" id="GO:0019877">
    <property type="term" value="P:diaminopimelate biosynthetic process"/>
    <property type="evidence" value="ECO:0007669"/>
    <property type="project" value="UniProtKB-ARBA"/>
</dbReference>
<dbReference type="Gene3D" id="3.40.630.10">
    <property type="entry name" value="Zn peptidases"/>
    <property type="match status" value="1"/>
</dbReference>
<reference evidence="4 5" key="1">
    <citation type="submission" date="2019-12" db="EMBL/GenBank/DDBJ databases">
        <authorList>
            <person name="Li J."/>
            <person name="Shi Y."/>
            <person name="Xu G."/>
            <person name="Xiao D."/>
            <person name="Ran X."/>
        </authorList>
    </citation>
    <scope>NUCLEOTIDE SEQUENCE [LARGE SCALE GENOMIC DNA]</scope>
    <source>
        <strain evidence="4 5">JCM 15915</strain>
    </source>
</reference>
<dbReference type="CDD" id="cd03886">
    <property type="entry name" value="M20_Acy1"/>
    <property type="match status" value="1"/>
</dbReference>
<dbReference type="EMBL" id="WOGT01000002">
    <property type="protein sequence ID" value="MUN54487.1"/>
    <property type="molecule type" value="Genomic_DNA"/>
</dbReference>
<comment type="caution">
    <text evidence="4">The sequence shown here is derived from an EMBL/GenBank/DDBJ whole genome shotgun (WGS) entry which is preliminary data.</text>
</comment>
<keyword evidence="1 4" id="KW-0378">Hydrolase</keyword>
<dbReference type="Proteomes" id="UP000462152">
    <property type="component" value="Unassembled WGS sequence"/>
</dbReference>
<dbReference type="InterPro" id="IPR036264">
    <property type="entry name" value="Bact_exopeptidase_dim_dom"/>
</dbReference>
<evidence type="ECO:0000256" key="2">
    <source>
        <dbReference type="PIRSR" id="PIRSR005962-1"/>
    </source>
</evidence>